<proteinExistence type="inferred from homology"/>
<dbReference type="InterPro" id="IPR036397">
    <property type="entry name" value="RNaseH_sf"/>
</dbReference>
<dbReference type="InterPro" id="IPR004641">
    <property type="entry name" value="RNase_HIII"/>
</dbReference>
<dbReference type="Gene3D" id="3.30.420.10">
    <property type="entry name" value="Ribonuclease H-like superfamily/Ribonuclease H"/>
    <property type="match status" value="1"/>
</dbReference>
<comment type="cofactor">
    <cofactor evidence="14 15">
        <name>Mn(2+)</name>
        <dbReference type="ChEBI" id="CHEBI:29035"/>
    </cofactor>
    <cofactor evidence="14 15">
        <name>Mg(2+)</name>
        <dbReference type="ChEBI" id="CHEBI:18420"/>
    </cofactor>
    <text evidence="14 15">Manganese or magnesium. Binds 1 divalent metal ion per monomer in the absence of substrate. May bind a second metal ion after substrate binding.</text>
</comment>
<dbReference type="CDD" id="cd14796">
    <property type="entry name" value="RNAse_HIII_N"/>
    <property type="match status" value="1"/>
</dbReference>
<evidence type="ECO:0000256" key="13">
    <source>
        <dbReference type="ARBA" id="ARBA00022842"/>
    </source>
</evidence>
<evidence type="ECO:0000256" key="12">
    <source>
        <dbReference type="ARBA" id="ARBA00022801"/>
    </source>
</evidence>
<evidence type="ECO:0000256" key="15">
    <source>
        <dbReference type="PROSITE-ProRule" id="PRU01319"/>
    </source>
</evidence>
<keyword evidence="8 14" id="KW-0963">Cytoplasm</keyword>
<dbReference type="PANTHER" id="PTHR10954:SF23">
    <property type="entry name" value="RIBONUCLEASE"/>
    <property type="match status" value="1"/>
</dbReference>
<dbReference type="InterPro" id="IPR024567">
    <property type="entry name" value="RNase_HII/HIII_dom"/>
</dbReference>
<dbReference type="Pfam" id="PF11858">
    <property type="entry name" value="DUF3378"/>
    <property type="match status" value="1"/>
</dbReference>
<feature type="domain" description="RNase H type-2" evidence="16">
    <location>
        <begin position="93"/>
        <end position="310"/>
    </location>
</feature>
<feature type="binding site" evidence="14 15">
    <location>
        <position position="99"/>
    </location>
    <ligand>
        <name>a divalent metal cation</name>
        <dbReference type="ChEBI" id="CHEBI:60240"/>
    </ligand>
</feature>
<keyword evidence="11 14" id="KW-0255">Endonuclease</keyword>
<dbReference type="InterPro" id="IPR012295">
    <property type="entry name" value="TBP_dom_sf"/>
</dbReference>
<keyword evidence="9 14" id="KW-0540">Nuclease</keyword>
<evidence type="ECO:0000313" key="17">
    <source>
        <dbReference type="EMBL" id="APC48081.1"/>
    </source>
</evidence>
<dbReference type="SUPFAM" id="SSF53098">
    <property type="entry name" value="Ribonuclease H-like"/>
    <property type="match status" value="1"/>
</dbReference>
<dbReference type="EMBL" id="CP017962">
    <property type="protein sequence ID" value="APC48081.1"/>
    <property type="molecule type" value="Genomic_DNA"/>
</dbReference>
<dbReference type="Pfam" id="PF01351">
    <property type="entry name" value="RNase_HII"/>
    <property type="match status" value="1"/>
</dbReference>
<name>A0AAC9IXV8_VIRHA</name>
<evidence type="ECO:0000256" key="9">
    <source>
        <dbReference type="ARBA" id="ARBA00022722"/>
    </source>
</evidence>
<evidence type="ECO:0000256" key="8">
    <source>
        <dbReference type="ARBA" id="ARBA00022490"/>
    </source>
</evidence>
<dbReference type="GO" id="GO:0000287">
    <property type="term" value="F:magnesium ion binding"/>
    <property type="evidence" value="ECO:0007669"/>
    <property type="project" value="UniProtKB-UniRule"/>
</dbReference>
<dbReference type="InterPro" id="IPR024568">
    <property type="entry name" value="RNase_HIII_N"/>
</dbReference>
<gene>
    <name evidence="14" type="primary">rnhC</name>
    <name evidence="17" type="ORF">BME96_07785</name>
</gene>
<dbReference type="FunFam" id="3.30.420.10:FF:000047">
    <property type="entry name" value="Ribonuclease HIII"/>
    <property type="match status" value="1"/>
</dbReference>
<dbReference type="PANTHER" id="PTHR10954">
    <property type="entry name" value="RIBONUCLEASE H2 SUBUNIT A"/>
    <property type="match status" value="1"/>
</dbReference>
<dbReference type="GO" id="GO:0003723">
    <property type="term" value="F:RNA binding"/>
    <property type="evidence" value="ECO:0007669"/>
    <property type="project" value="UniProtKB-UniRule"/>
</dbReference>
<comment type="function">
    <text evidence="3 14">Endonuclease that specifically degrades the RNA of RNA-DNA hybrids.</text>
</comment>
<dbReference type="CDD" id="cd06590">
    <property type="entry name" value="RNase_HII_bacteria_HIII_like"/>
    <property type="match status" value="1"/>
</dbReference>
<comment type="cofactor">
    <cofactor evidence="2">
        <name>Mg(2+)</name>
        <dbReference type="ChEBI" id="CHEBI:18420"/>
    </cofactor>
</comment>
<dbReference type="Proteomes" id="UP000182945">
    <property type="component" value="Chromosome"/>
</dbReference>
<evidence type="ECO:0000256" key="3">
    <source>
        <dbReference type="ARBA" id="ARBA00004065"/>
    </source>
</evidence>
<evidence type="ECO:0000256" key="14">
    <source>
        <dbReference type="HAMAP-Rule" id="MF_00053"/>
    </source>
</evidence>
<keyword evidence="13 14" id="KW-0460">Magnesium</keyword>
<evidence type="ECO:0000256" key="10">
    <source>
        <dbReference type="ARBA" id="ARBA00022723"/>
    </source>
</evidence>
<dbReference type="PROSITE" id="PS51975">
    <property type="entry name" value="RNASE_H_2"/>
    <property type="match status" value="1"/>
</dbReference>
<dbReference type="Gene3D" id="3.30.310.10">
    <property type="entry name" value="TATA-Binding Protein"/>
    <property type="match status" value="1"/>
</dbReference>
<evidence type="ECO:0000313" key="18">
    <source>
        <dbReference type="Proteomes" id="UP000182945"/>
    </source>
</evidence>
<evidence type="ECO:0000256" key="1">
    <source>
        <dbReference type="ARBA" id="ARBA00000077"/>
    </source>
</evidence>
<sequence length="310" mass="34422">MSQVVAAISKDKIIEMKSFYSTYLTNTPQGAIFRAKTPNAVITAYHSGKVLFQGSNPEAEAGKWPESSNKKSTYKKTQKLNNSYAPPESLFGSNHIGTDEAGTGDYFGPITVAGVFIKKEQIHSLKTMGVKDSKNLTDSVIRKLAREIVKLNLPYSSLVLPNEKYNRLQEKGWTQGKMKAMLHHHVIKNIFGNIDKTQLDGILIDQFCEPHVFQRHISSEKESILEKTYFMTKAESYSIAVAAASIIARSRFLSEMDLLSDKLGIVLPKGASKKVDQTIAKVILEKGESTLDGCAKTHFANTRKAQAYIK</sequence>
<evidence type="ECO:0000256" key="4">
    <source>
        <dbReference type="ARBA" id="ARBA00004496"/>
    </source>
</evidence>
<organism evidence="17 18">
    <name type="scientific">Virgibacillus halodenitrificans</name>
    <name type="common">Bacillus halodenitrificans</name>
    <dbReference type="NCBI Taxonomy" id="1482"/>
    <lineage>
        <taxon>Bacteria</taxon>
        <taxon>Bacillati</taxon>
        <taxon>Bacillota</taxon>
        <taxon>Bacilli</taxon>
        <taxon>Bacillales</taxon>
        <taxon>Bacillaceae</taxon>
        <taxon>Virgibacillus</taxon>
    </lineage>
</organism>
<dbReference type="GO" id="GO:0005737">
    <property type="term" value="C:cytoplasm"/>
    <property type="evidence" value="ECO:0007669"/>
    <property type="project" value="UniProtKB-SubCell"/>
</dbReference>
<keyword evidence="12 14" id="KW-0378">Hydrolase</keyword>
<dbReference type="InterPro" id="IPR001352">
    <property type="entry name" value="RNase_HII/HIII"/>
</dbReference>
<comment type="subcellular location">
    <subcellularLocation>
        <location evidence="4 14">Cytoplasm</location>
    </subcellularLocation>
</comment>
<dbReference type="PIRSF" id="PIRSF037748">
    <property type="entry name" value="RnhC"/>
    <property type="match status" value="1"/>
</dbReference>
<dbReference type="GO" id="GO:0006298">
    <property type="term" value="P:mismatch repair"/>
    <property type="evidence" value="ECO:0007669"/>
    <property type="project" value="TreeGrafter"/>
</dbReference>
<dbReference type="HAMAP" id="MF_00053">
    <property type="entry name" value="RNase_HIII"/>
    <property type="match status" value="1"/>
</dbReference>
<feature type="binding site" evidence="14 15">
    <location>
        <position position="205"/>
    </location>
    <ligand>
        <name>a divalent metal cation</name>
        <dbReference type="ChEBI" id="CHEBI:60240"/>
    </ligand>
</feature>
<dbReference type="EC" id="3.1.26.4" evidence="6 14"/>
<comment type="similarity">
    <text evidence="5 14">Belongs to the RNase HII family. RnhC subfamily.</text>
</comment>
<dbReference type="NCBIfam" id="TIGR00716">
    <property type="entry name" value="rnhC"/>
    <property type="match status" value="1"/>
</dbReference>
<comment type="catalytic activity">
    <reaction evidence="1 14 15">
        <text>Endonucleolytic cleavage to 5'-phosphomonoester.</text>
        <dbReference type="EC" id="3.1.26.4"/>
    </reaction>
</comment>
<protein>
    <recommendedName>
        <fullName evidence="7 14">Ribonuclease HIII</fullName>
        <shortName evidence="14">RNase HIII</shortName>
        <ecNumber evidence="6 14">3.1.26.4</ecNumber>
    </recommendedName>
</protein>
<dbReference type="GO" id="GO:0043137">
    <property type="term" value="P:DNA replication, removal of RNA primer"/>
    <property type="evidence" value="ECO:0007669"/>
    <property type="project" value="TreeGrafter"/>
</dbReference>
<keyword evidence="10 14" id="KW-0479">Metal-binding</keyword>
<dbReference type="InterPro" id="IPR012337">
    <property type="entry name" value="RNaseH-like_sf"/>
</dbReference>
<evidence type="ECO:0000256" key="6">
    <source>
        <dbReference type="ARBA" id="ARBA00012180"/>
    </source>
</evidence>
<dbReference type="RefSeq" id="WP_071648817.1">
    <property type="nucleotide sequence ID" value="NZ_CP017962.1"/>
</dbReference>
<evidence type="ECO:0000256" key="7">
    <source>
        <dbReference type="ARBA" id="ARBA00021407"/>
    </source>
</evidence>
<dbReference type="AlphaFoldDB" id="A0AAC9IXV8"/>
<dbReference type="GeneID" id="71514289"/>
<accession>A0AAC9IXV8</accession>
<evidence type="ECO:0000256" key="5">
    <source>
        <dbReference type="ARBA" id="ARBA00008378"/>
    </source>
</evidence>
<evidence type="ECO:0000256" key="2">
    <source>
        <dbReference type="ARBA" id="ARBA00001946"/>
    </source>
</evidence>
<evidence type="ECO:0000256" key="11">
    <source>
        <dbReference type="ARBA" id="ARBA00022759"/>
    </source>
</evidence>
<dbReference type="GO" id="GO:0032299">
    <property type="term" value="C:ribonuclease H2 complex"/>
    <property type="evidence" value="ECO:0007669"/>
    <property type="project" value="TreeGrafter"/>
</dbReference>
<feature type="binding site" evidence="14 15">
    <location>
        <position position="100"/>
    </location>
    <ligand>
        <name>a divalent metal cation</name>
        <dbReference type="ChEBI" id="CHEBI:60240"/>
    </ligand>
</feature>
<dbReference type="KEGG" id="vhl:BME96_07785"/>
<reference evidence="17 18" key="1">
    <citation type="submission" date="2016-11" db="EMBL/GenBank/DDBJ databases">
        <title>Complete genome sequencing of Virgibacillus halodenitrificans PDB-F2.</title>
        <authorList>
            <person name="Sun Z."/>
            <person name="Zhou Y."/>
            <person name="Li H."/>
        </authorList>
    </citation>
    <scope>NUCLEOTIDE SEQUENCE [LARGE SCALE GENOMIC DNA]</scope>
    <source>
        <strain evidence="17 18">PDB-F2</strain>
    </source>
</reference>
<evidence type="ECO:0000259" key="16">
    <source>
        <dbReference type="PROSITE" id="PS51975"/>
    </source>
</evidence>
<dbReference type="GO" id="GO:0004523">
    <property type="term" value="F:RNA-DNA hybrid ribonuclease activity"/>
    <property type="evidence" value="ECO:0007669"/>
    <property type="project" value="UniProtKB-UniRule"/>
</dbReference>